<keyword evidence="3" id="KW-1185">Reference proteome</keyword>
<proteinExistence type="predicted"/>
<reference evidence="2 3" key="1">
    <citation type="journal article" date="2023" name="Plants (Basel)">
        <title>Bridging the Gap: Combining Genomics and Transcriptomics Approaches to Understand Stylosanthes scabra, an Orphan Legume from the Brazilian Caatinga.</title>
        <authorList>
            <person name="Ferreira-Neto J.R.C."/>
            <person name="da Silva M.D."/>
            <person name="Binneck E."/>
            <person name="de Melo N.F."/>
            <person name="da Silva R.H."/>
            <person name="de Melo A.L.T.M."/>
            <person name="Pandolfi V."/>
            <person name="Bustamante F.O."/>
            <person name="Brasileiro-Vidal A.C."/>
            <person name="Benko-Iseppon A.M."/>
        </authorList>
    </citation>
    <scope>NUCLEOTIDE SEQUENCE [LARGE SCALE GENOMIC DNA]</scope>
    <source>
        <tissue evidence="2">Leaves</tissue>
    </source>
</reference>
<feature type="compositionally biased region" description="Basic and acidic residues" evidence="1">
    <location>
        <begin position="13"/>
        <end position="24"/>
    </location>
</feature>
<dbReference type="EMBL" id="JASCZI010152329">
    <property type="protein sequence ID" value="MED6175928.1"/>
    <property type="molecule type" value="Genomic_DNA"/>
</dbReference>
<protein>
    <submittedName>
        <fullName evidence="2">Uncharacterized protein</fullName>
    </submittedName>
</protein>
<accession>A0ABU6VUS2</accession>
<evidence type="ECO:0000313" key="3">
    <source>
        <dbReference type="Proteomes" id="UP001341840"/>
    </source>
</evidence>
<feature type="compositionally biased region" description="Acidic residues" evidence="1">
    <location>
        <begin position="1"/>
        <end position="10"/>
    </location>
</feature>
<feature type="compositionally biased region" description="Polar residues" evidence="1">
    <location>
        <begin position="167"/>
        <end position="176"/>
    </location>
</feature>
<organism evidence="2 3">
    <name type="scientific">Stylosanthes scabra</name>
    <dbReference type="NCBI Taxonomy" id="79078"/>
    <lineage>
        <taxon>Eukaryota</taxon>
        <taxon>Viridiplantae</taxon>
        <taxon>Streptophyta</taxon>
        <taxon>Embryophyta</taxon>
        <taxon>Tracheophyta</taxon>
        <taxon>Spermatophyta</taxon>
        <taxon>Magnoliopsida</taxon>
        <taxon>eudicotyledons</taxon>
        <taxon>Gunneridae</taxon>
        <taxon>Pentapetalae</taxon>
        <taxon>rosids</taxon>
        <taxon>fabids</taxon>
        <taxon>Fabales</taxon>
        <taxon>Fabaceae</taxon>
        <taxon>Papilionoideae</taxon>
        <taxon>50 kb inversion clade</taxon>
        <taxon>dalbergioids sensu lato</taxon>
        <taxon>Dalbergieae</taxon>
        <taxon>Pterocarpus clade</taxon>
        <taxon>Stylosanthes</taxon>
    </lineage>
</organism>
<sequence>MAEALGEEVLLESNEKSSRAENLERRRLDQVVGLGDEENQLSKDLIVDYGPIKLDEKKSLLIEPRSGSGTNNPTQEQYLTTTNTMAAAITGKQINQINNKKTQGFLAWKTSSSQSTKQQWLQNENEEDTNTQNQGLLSELNFSLHRVPIKISTVQNEEPDEAKMLSKFQSDPTVNE</sequence>
<evidence type="ECO:0000256" key="1">
    <source>
        <dbReference type="SAM" id="MobiDB-lite"/>
    </source>
</evidence>
<feature type="region of interest" description="Disordered" evidence="1">
    <location>
        <begin position="1"/>
        <end position="24"/>
    </location>
</feature>
<gene>
    <name evidence="2" type="ORF">PIB30_082951</name>
</gene>
<comment type="caution">
    <text evidence="2">The sequence shown here is derived from an EMBL/GenBank/DDBJ whole genome shotgun (WGS) entry which is preliminary data.</text>
</comment>
<evidence type="ECO:0000313" key="2">
    <source>
        <dbReference type="EMBL" id="MED6175928.1"/>
    </source>
</evidence>
<feature type="region of interest" description="Disordered" evidence="1">
    <location>
        <begin position="153"/>
        <end position="176"/>
    </location>
</feature>
<name>A0ABU6VUS2_9FABA</name>
<dbReference type="Proteomes" id="UP001341840">
    <property type="component" value="Unassembled WGS sequence"/>
</dbReference>